<keyword evidence="9 15" id="KW-0540">Nuclease</keyword>
<dbReference type="AlphaFoldDB" id="A0A1D2YXY3"/>
<dbReference type="SUPFAM" id="SSF69065">
    <property type="entry name" value="RNase III domain-like"/>
    <property type="match status" value="1"/>
</dbReference>
<accession>A0A1D2YXY3</accession>
<dbReference type="EC" id="3.1.26.3" evidence="15"/>
<dbReference type="Pfam" id="PF14622">
    <property type="entry name" value="Ribonucleas_3_3"/>
    <property type="match status" value="1"/>
</dbReference>
<evidence type="ECO:0000313" key="18">
    <source>
        <dbReference type="Proteomes" id="UP000243739"/>
    </source>
</evidence>
<keyword evidence="12 15" id="KW-0378">Hydrolase</keyword>
<feature type="domain" description="RNase III" evidence="16">
    <location>
        <begin position="42"/>
        <end position="50"/>
    </location>
</feature>
<dbReference type="PANTHER" id="PTHR11207">
    <property type="entry name" value="RIBONUCLEASE III"/>
    <property type="match status" value="1"/>
</dbReference>
<dbReference type="Pfam" id="PF00035">
    <property type="entry name" value="dsrm"/>
    <property type="match status" value="1"/>
</dbReference>
<feature type="active site" evidence="15">
    <location>
        <position position="121"/>
    </location>
</feature>
<dbReference type="Gene3D" id="3.30.160.20">
    <property type="match status" value="1"/>
</dbReference>
<comment type="subcellular location">
    <subcellularLocation>
        <location evidence="2 15">Cytoplasm</location>
    </subcellularLocation>
</comment>
<keyword evidence="7 15" id="KW-0507">mRNA processing</keyword>
<dbReference type="InterPro" id="IPR000999">
    <property type="entry name" value="RNase_III_dom"/>
</dbReference>
<evidence type="ECO:0000256" key="12">
    <source>
        <dbReference type="ARBA" id="ARBA00022801"/>
    </source>
</evidence>
<dbReference type="STRING" id="337097.BHF71_00175"/>
<comment type="function">
    <text evidence="15">Digests double-stranded RNA. Involved in the processing of primary rRNA transcript to yield the immediate precursors to the large and small rRNAs (23S and 16S). Processes some mRNAs, and tRNAs when they are encoded in the rRNA operon. Processes pre-crRNA and tracrRNA of type II CRISPR loci if present in the organism.</text>
</comment>
<keyword evidence="11 15" id="KW-0255">Endonuclease</keyword>
<dbReference type="FunFam" id="1.10.1520.10:FF:000001">
    <property type="entry name" value="Ribonuclease 3"/>
    <property type="match status" value="1"/>
</dbReference>
<organism evidence="17 18">
    <name type="scientific">Vulcanibacillus modesticaldus</name>
    <dbReference type="NCBI Taxonomy" id="337097"/>
    <lineage>
        <taxon>Bacteria</taxon>
        <taxon>Bacillati</taxon>
        <taxon>Bacillota</taxon>
        <taxon>Bacilli</taxon>
        <taxon>Bacillales</taxon>
        <taxon>Bacillaceae</taxon>
        <taxon>Vulcanibacillus</taxon>
    </lineage>
</organism>
<evidence type="ECO:0000256" key="11">
    <source>
        <dbReference type="ARBA" id="ARBA00022759"/>
    </source>
</evidence>
<comment type="caution">
    <text evidence="17">The sequence shown here is derived from an EMBL/GenBank/DDBJ whole genome shotgun (WGS) entry which is preliminary data.</text>
</comment>
<keyword evidence="8 15" id="KW-0819">tRNA processing</keyword>
<gene>
    <name evidence="15" type="primary">rnc</name>
    <name evidence="17" type="ORF">BHF71_00175</name>
</gene>
<proteinExistence type="inferred from homology"/>
<evidence type="ECO:0000256" key="6">
    <source>
        <dbReference type="ARBA" id="ARBA00022552"/>
    </source>
</evidence>
<name>A0A1D2YXY3_9BACI</name>
<keyword evidence="5 15" id="KW-0963">Cytoplasm</keyword>
<evidence type="ECO:0000256" key="15">
    <source>
        <dbReference type="HAMAP-Rule" id="MF_00104"/>
    </source>
</evidence>
<dbReference type="Proteomes" id="UP000243739">
    <property type="component" value="Unassembled WGS sequence"/>
</dbReference>
<evidence type="ECO:0000259" key="16">
    <source>
        <dbReference type="PROSITE" id="PS00517"/>
    </source>
</evidence>
<comment type="cofactor">
    <cofactor evidence="15">
        <name>Mg(2+)</name>
        <dbReference type="ChEBI" id="CHEBI:18420"/>
    </cofactor>
</comment>
<dbReference type="GO" id="GO:0003725">
    <property type="term" value="F:double-stranded RNA binding"/>
    <property type="evidence" value="ECO:0007669"/>
    <property type="project" value="TreeGrafter"/>
</dbReference>
<evidence type="ECO:0000256" key="14">
    <source>
        <dbReference type="ARBA" id="ARBA00022884"/>
    </source>
</evidence>
<comment type="similarity">
    <text evidence="3">Belongs to the ribonuclease III family.</text>
</comment>
<evidence type="ECO:0000256" key="3">
    <source>
        <dbReference type="ARBA" id="ARBA00010183"/>
    </source>
</evidence>
<dbReference type="SUPFAM" id="SSF54768">
    <property type="entry name" value="dsRNA-binding domain-like"/>
    <property type="match status" value="1"/>
</dbReference>
<dbReference type="GO" id="GO:0010468">
    <property type="term" value="P:regulation of gene expression"/>
    <property type="evidence" value="ECO:0007669"/>
    <property type="project" value="TreeGrafter"/>
</dbReference>
<feature type="active site" evidence="15">
    <location>
        <position position="49"/>
    </location>
</feature>
<dbReference type="GO" id="GO:0046872">
    <property type="term" value="F:metal ion binding"/>
    <property type="evidence" value="ECO:0007669"/>
    <property type="project" value="UniProtKB-KW"/>
</dbReference>
<dbReference type="SMART" id="SM00358">
    <property type="entry name" value="DSRM"/>
    <property type="match status" value="1"/>
</dbReference>
<dbReference type="CDD" id="cd00593">
    <property type="entry name" value="RIBOc"/>
    <property type="match status" value="1"/>
</dbReference>
<feature type="binding site" evidence="15">
    <location>
        <position position="118"/>
    </location>
    <ligand>
        <name>Mg(2+)</name>
        <dbReference type="ChEBI" id="CHEBI:18420"/>
    </ligand>
</feature>
<dbReference type="GO" id="GO:0006397">
    <property type="term" value="P:mRNA processing"/>
    <property type="evidence" value="ECO:0007669"/>
    <property type="project" value="UniProtKB-UniRule"/>
</dbReference>
<evidence type="ECO:0000256" key="13">
    <source>
        <dbReference type="ARBA" id="ARBA00022842"/>
    </source>
</evidence>
<dbReference type="GO" id="GO:0042802">
    <property type="term" value="F:identical protein binding"/>
    <property type="evidence" value="ECO:0007669"/>
    <property type="project" value="UniProtKB-ARBA"/>
</dbReference>
<evidence type="ECO:0000256" key="8">
    <source>
        <dbReference type="ARBA" id="ARBA00022694"/>
    </source>
</evidence>
<keyword evidence="18" id="KW-1185">Reference proteome</keyword>
<evidence type="ECO:0000256" key="2">
    <source>
        <dbReference type="ARBA" id="ARBA00004496"/>
    </source>
</evidence>
<keyword evidence="6 15" id="KW-0698">rRNA processing</keyword>
<dbReference type="GO" id="GO:0006364">
    <property type="term" value="P:rRNA processing"/>
    <property type="evidence" value="ECO:0007669"/>
    <property type="project" value="UniProtKB-UniRule"/>
</dbReference>
<dbReference type="EMBL" id="MIJF01000001">
    <property type="protein sequence ID" value="OEG00487.1"/>
    <property type="molecule type" value="Genomic_DNA"/>
</dbReference>
<dbReference type="FunFam" id="3.30.160.20:FF:000003">
    <property type="entry name" value="Ribonuclease 3"/>
    <property type="match status" value="1"/>
</dbReference>
<evidence type="ECO:0000256" key="9">
    <source>
        <dbReference type="ARBA" id="ARBA00022722"/>
    </source>
</evidence>
<evidence type="ECO:0000256" key="5">
    <source>
        <dbReference type="ARBA" id="ARBA00022490"/>
    </source>
</evidence>
<keyword evidence="14" id="KW-0694">RNA-binding</keyword>
<evidence type="ECO:0000313" key="17">
    <source>
        <dbReference type="EMBL" id="OEG00487.1"/>
    </source>
</evidence>
<feature type="binding site" evidence="15">
    <location>
        <position position="45"/>
    </location>
    <ligand>
        <name>Mg(2+)</name>
        <dbReference type="ChEBI" id="CHEBI:18420"/>
    </ligand>
</feature>
<sequence length="230" mass="26368">MDFRALQDKIGIFFNNQKYLKQAFTHSSYVNEHKNRHLQDNERLEFLGDAVLELTVSDYLYKTFPNMKEGQMTKLRAAIVCEASLVDFAESLNFGNYILLGKGEEITGGRHRPALLADVFESFIGALYLDQGIESVRRFLEKYVFPKVDHGYYNQLHDFKSQLQEYVQHDNLGNIVYRIVDEIGPAHDREFHSEVLIGGKYFGKGVGKSKKESEQQAAHQALIKLGVVKD</sequence>
<protein>
    <recommendedName>
        <fullName evidence="15">Ribonuclease 3</fullName>
        <ecNumber evidence="15">3.1.26.3</ecNumber>
    </recommendedName>
    <alternativeName>
        <fullName evidence="15">Ribonuclease III</fullName>
        <shortName evidence="15">RNase III</shortName>
    </alternativeName>
</protein>
<evidence type="ECO:0000256" key="4">
    <source>
        <dbReference type="ARBA" id="ARBA00011738"/>
    </source>
</evidence>
<dbReference type="InterPro" id="IPR036389">
    <property type="entry name" value="RNase_III_sf"/>
</dbReference>
<dbReference type="Gene3D" id="1.10.1520.10">
    <property type="entry name" value="Ribonuclease III domain"/>
    <property type="match status" value="1"/>
</dbReference>
<dbReference type="CDD" id="cd10845">
    <property type="entry name" value="DSRM_RNAse_III_family"/>
    <property type="match status" value="1"/>
</dbReference>
<keyword evidence="10 15" id="KW-0479">Metal-binding</keyword>
<dbReference type="SMART" id="SM00535">
    <property type="entry name" value="RIBOc"/>
    <property type="match status" value="1"/>
</dbReference>
<dbReference type="NCBIfam" id="TIGR02191">
    <property type="entry name" value="RNaseIII"/>
    <property type="match status" value="1"/>
</dbReference>
<dbReference type="InterPro" id="IPR011907">
    <property type="entry name" value="RNase_III"/>
</dbReference>
<evidence type="ECO:0000256" key="1">
    <source>
        <dbReference type="ARBA" id="ARBA00000109"/>
    </source>
</evidence>
<evidence type="ECO:0000256" key="7">
    <source>
        <dbReference type="ARBA" id="ARBA00022664"/>
    </source>
</evidence>
<dbReference type="GO" id="GO:0008033">
    <property type="term" value="P:tRNA processing"/>
    <property type="evidence" value="ECO:0007669"/>
    <property type="project" value="UniProtKB-KW"/>
</dbReference>
<evidence type="ECO:0000256" key="10">
    <source>
        <dbReference type="ARBA" id="ARBA00022723"/>
    </source>
</evidence>
<dbReference type="PANTHER" id="PTHR11207:SF0">
    <property type="entry name" value="RIBONUCLEASE 3"/>
    <property type="match status" value="1"/>
</dbReference>
<comment type="subunit">
    <text evidence="4 15">Homodimer.</text>
</comment>
<reference evidence="17 18" key="1">
    <citation type="submission" date="2016-09" db="EMBL/GenBank/DDBJ databases">
        <title>Draft genome sequence for the type strain of Vulcanibacillus modesticaldus BR, a strictly anaerobic, moderately thermophilic, and nitrate-reducing bacterium from deep sea-hydrothermal vents of the Mid-Atlantic Ridge.</title>
        <authorList>
            <person name="Abin C.A."/>
            <person name="Hollibaugh J.T."/>
        </authorList>
    </citation>
    <scope>NUCLEOTIDE SEQUENCE [LARGE SCALE GENOMIC DNA]</scope>
    <source>
        <strain evidence="17 18">BR</strain>
    </source>
</reference>
<comment type="catalytic activity">
    <reaction evidence="1 15">
        <text>Endonucleolytic cleavage to 5'-phosphomonoester.</text>
        <dbReference type="EC" id="3.1.26.3"/>
    </reaction>
</comment>
<dbReference type="GO" id="GO:0004525">
    <property type="term" value="F:ribonuclease III activity"/>
    <property type="evidence" value="ECO:0007669"/>
    <property type="project" value="UniProtKB-UniRule"/>
</dbReference>
<keyword evidence="13 15" id="KW-0460">Magnesium</keyword>
<dbReference type="GO" id="GO:0005737">
    <property type="term" value="C:cytoplasm"/>
    <property type="evidence" value="ECO:0007669"/>
    <property type="project" value="UniProtKB-SubCell"/>
</dbReference>
<dbReference type="InterPro" id="IPR014720">
    <property type="entry name" value="dsRBD_dom"/>
</dbReference>
<feature type="binding site" evidence="15">
    <location>
        <position position="121"/>
    </location>
    <ligand>
        <name>Mg(2+)</name>
        <dbReference type="ChEBI" id="CHEBI:18420"/>
    </ligand>
</feature>
<dbReference type="PROSITE" id="PS00517">
    <property type="entry name" value="RNASE_3_1"/>
    <property type="match status" value="1"/>
</dbReference>
<dbReference type="RefSeq" id="WP_069655798.1">
    <property type="nucleotide sequence ID" value="NZ_MIJF01000001.1"/>
</dbReference>
<dbReference type="HAMAP" id="MF_00104">
    <property type="entry name" value="RNase_III"/>
    <property type="match status" value="1"/>
</dbReference>
<dbReference type="OrthoDB" id="9805026at2"/>